<keyword evidence="3" id="KW-1185">Reference proteome</keyword>
<dbReference type="Pfam" id="PF00561">
    <property type="entry name" value="Abhydrolase_1"/>
    <property type="match status" value="1"/>
</dbReference>
<dbReference type="Proteomes" id="UP001500064">
    <property type="component" value="Unassembled WGS sequence"/>
</dbReference>
<dbReference type="Gene3D" id="3.40.50.1820">
    <property type="entry name" value="alpha/beta hydrolase"/>
    <property type="match status" value="1"/>
</dbReference>
<dbReference type="PANTHER" id="PTHR43433:SF5">
    <property type="entry name" value="AB HYDROLASE-1 DOMAIN-CONTAINING PROTEIN"/>
    <property type="match status" value="1"/>
</dbReference>
<keyword evidence="2" id="KW-0378">Hydrolase</keyword>
<organism evidence="2 3">
    <name type="scientific">Nonomuraea maheshkhaliensis</name>
    <dbReference type="NCBI Taxonomy" id="419590"/>
    <lineage>
        <taxon>Bacteria</taxon>
        <taxon>Bacillati</taxon>
        <taxon>Actinomycetota</taxon>
        <taxon>Actinomycetes</taxon>
        <taxon>Streptosporangiales</taxon>
        <taxon>Streptosporangiaceae</taxon>
        <taxon>Nonomuraea</taxon>
    </lineage>
</organism>
<evidence type="ECO:0000313" key="2">
    <source>
        <dbReference type="EMBL" id="GAA1688136.1"/>
    </source>
</evidence>
<feature type="domain" description="AB hydrolase-1" evidence="1">
    <location>
        <begin position="27"/>
        <end position="275"/>
    </location>
</feature>
<dbReference type="PRINTS" id="PR00111">
    <property type="entry name" value="ABHYDROLASE"/>
</dbReference>
<name>A0ABP4TJA7_9ACTN</name>
<evidence type="ECO:0000313" key="3">
    <source>
        <dbReference type="Proteomes" id="UP001500064"/>
    </source>
</evidence>
<dbReference type="InterPro" id="IPR000073">
    <property type="entry name" value="AB_hydrolase_1"/>
</dbReference>
<dbReference type="InterPro" id="IPR029058">
    <property type="entry name" value="AB_hydrolase_fold"/>
</dbReference>
<protein>
    <submittedName>
        <fullName evidence="2">Alpha/beta hydrolase</fullName>
    </submittedName>
</protein>
<reference evidence="3" key="1">
    <citation type="journal article" date="2019" name="Int. J. Syst. Evol. Microbiol.">
        <title>The Global Catalogue of Microorganisms (GCM) 10K type strain sequencing project: providing services to taxonomists for standard genome sequencing and annotation.</title>
        <authorList>
            <consortium name="The Broad Institute Genomics Platform"/>
            <consortium name="The Broad Institute Genome Sequencing Center for Infectious Disease"/>
            <person name="Wu L."/>
            <person name="Ma J."/>
        </authorList>
    </citation>
    <scope>NUCLEOTIDE SEQUENCE [LARGE SCALE GENOMIC DNA]</scope>
    <source>
        <strain evidence="3">JCM 13929</strain>
    </source>
</reference>
<dbReference type="GO" id="GO:0016787">
    <property type="term" value="F:hydrolase activity"/>
    <property type="evidence" value="ECO:0007669"/>
    <property type="project" value="UniProtKB-KW"/>
</dbReference>
<accession>A0ABP4TJA7</accession>
<dbReference type="InterPro" id="IPR050471">
    <property type="entry name" value="AB_hydrolase"/>
</dbReference>
<evidence type="ECO:0000259" key="1">
    <source>
        <dbReference type="Pfam" id="PF00561"/>
    </source>
</evidence>
<sequence>MSEEKAKNVGPARIEMTYERFGDPQAPPVLLIMGAGGQLIHWHEDFCAELASLGHHVIRFDNRDAGLSTHFHDAPPPDLPAAMAGDLSSASYTLSDMAGDTTGLLDVLGLDSAHLVGASLGGMIAQTVAIEHPARIRSLTSIMSSTGAPGVGGPTPEALAALAGPPPQGREAVIESWVAAFRVIGSPGFPADEAELRERAGMAYDRSYDPVGTLRQAVAVLASGDRTARLRTVGVPTLVLHGADDAMCDVSGGKATAAAIPGAELVIIDGMGHNLPRQLWSDTAAHIARLVHRAETC</sequence>
<dbReference type="PANTHER" id="PTHR43433">
    <property type="entry name" value="HYDROLASE, ALPHA/BETA FOLD FAMILY PROTEIN"/>
    <property type="match status" value="1"/>
</dbReference>
<proteinExistence type="predicted"/>
<comment type="caution">
    <text evidence="2">The sequence shown here is derived from an EMBL/GenBank/DDBJ whole genome shotgun (WGS) entry which is preliminary data.</text>
</comment>
<gene>
    <name evidence="2" type="ORF">GCM10009733_100950</name>
</gene>
<dbReference type="EMBL" id="BAAAMU010000158">
    <property type="protein sequence ID" value="GAA1688136.1"/>
    <property type="molecule type" value="Genomic_DNA"/>
</dbReference>
<dbReference type="SUPFAM" id="SSF53474">
    <property type="entry name" value="alpha/beta-Hydrolases"/>
    <property type="match status" value="1"/>
</dbReference>